<organism evidence="1 2">
    <name type="scientific">Isoptericola halotolerans</name>
    <dbReference type="NCBI Taxonomy" id="300560"/>
    <lineage>
        <taxon>Bacteria</taxon>
        <taxon>Bacillati</taxon>
        <taxon>Actinomycetota</taxon>
        <taxon>Actinomycetes</taxon>
        <taxon>Micrococcales</taxon>
        <taxon>Promicromonosporaceae</taxon>
        <taxon>Isoptericola</taxon>
    </lineage>
</organism>
<dbReference type="EMBL" id="JABEZU010000001">
    <property type="protein sequence ID" value="NOV95975.1"/>
    <property type="molecule type" value="Genomic_DNA"/>
</dbReference>
<dbReference type="Proteomes" id="UP000757540">
    <property type="component" value="Unassembled WGS sequence"/>
</dbReference>
<accession>A0ABX2A273</accession>
<dbReference type="RefSeq" id="WP_171782221.1">
    <property type="nucleotide sequence ID" value="NZ_BAAAML010000002.1"/>
</dbReference>
<dbReference type="SUPFAM" id="SSF50475">
    <property type="entry name" value="FMN-binding split barrel"/>
    <property type="match status" value="1"/>
</dbReference>
<evidence type="ECO:0000313" key="2">
    <source>
        <dbReference type="Proteomes" id="UP000757540"/>
    </source>
</evidence>
<dbReference type="InterPro" id="IPR012349">
    <property type="entry name" value="Split_barrel_FMN-bd"/>
</dbReference>
<comment type="caution">
    <text evidence="1">The sequence shown here is derived from an EMBL/GenBank/DDBJ whole genome shotgun (WGS) entry which is preliminary data.</text>
</comment>
<sequence length="132" mass="14230">MTDKASTTTLSADECWEFLGDRPVGRLATAVAGEPDIFPISFAVAERHVVFRTHPGSKLVEVAVNARVAFEADEWTPEVATSVVVKGTAEILDRDADVAAAEATGLVSYLDDGKDVWVRITPTTVTGRRLTR</sequence>
<reference evidence="1 2" key="1">
    <citation type="submission" date="2020-05" db="EMBL/GenBank/DDBJ databases">
        <title>Genomic Encyclopedia of Type Strains, Phase III (KMG-III): the genomes of soil and plant-associated and newly described type strains.</title>
        <authorList>
            <person name="Whitman W."/>
        </authorList>
    </citation>
    <scope>NUCLEOTIDE SEQUENCE [LARGE SCALE GENOMIC DNA]</scope>
    <source>
        <strain evidence="1 2">KCTC 19046</strain>
    </source>
</reference>
<gene>
    <name evidence="1" type="ORF">HDG69_000528</name>
</gene>
<evidence type="ECO:0008006" key="3">
    <source>
        <dbReference type="Google" id="ProtNLM"/>
    </source>
</evidence>
<name>A0ABX2A273_9MICO</name>
<dbReference type="Gene3D" id="2.30.110.10">
    <property type="entry name" value="Electron Transport, Fmn-binding Protein, Chain A"/>
    <property type="match status" value="1"/>
</dbReference>
<dbReference type="Pfam" id="PF12900">
    <property type="entry name" value="Pyridox_ox_2"/>
    <property type="match status" value="1"/>
</dbReference>
<proteinExistence type="predicted"/>
<evidence type="ECO:0000313" key="1">
    <source>
        <dbReference type="EMBL" id="NOV95975.1"/>
    </source>
</evidence>
<keyword evidence="2" id="KW-1185">Reference proteome</keyword>
<protein>
    <recommendedName>
        <fullName evidence="3">Pyridoxamine 5'-phosphate oxidase</fullName>
    </recommendedName>
</protein>
<dbReference type="InterPro" id="IPR024747">
    <property type="entry name" value="Pyridox_Oxase-rel"/>
</dbReference>